<comment type="caution">
    <text evidence="1">The sequence shown here is derived from an EMBL/GenBank/DDBJ whole genome shotgun (WGS) entry which is preliminary data.</text>
</comment>
<reference evidence="1" key="2">
    <citation type="submission" date="2015-05" db="EMBL/GenBank/DDBJ databases">
        <title>Draft genome sequence of Actinomyces odontolyticus (ATCC 17982).</title>
        <authorList>
            <person name="Sudarsanam P."/>
            <person name="Ley R."/>
            <person name="Guruge J."/>
            <person name="Turnbaugh P.J."/>
            <person name="Mahowald M."/>
            <person name="Liep D."/>
            <person name="Gordon J."/>
        </authorList>
    </citation>
    <scope>NUCLEOTIDE SEQUENCE</scope>
    <source>
        <strain evidence="1">ATCC 17982</strain>
    </source>
</reference>
<dbReference type="Proteomes" id="UP000003553">
    <property type="component" value="Unassembled WGS sequence"/>
</dbReference>
<dbReference type="AlphaFoldDB" id="A7B929"/>
<evidence type="ECO:0000313" key="2">
    <source>
        <dbReference type="Proteomes" id="UP000003553"/>
    </source>
</evidence>
<dbReference type="HOGENOM" id="CLU_3131392_0_0_11"/>
<evidence type="ECO:0000313" key="1">
    <source>
        <dbReference type="EMBL" id="EDN79702.1"/>
    </source>
</evidence>
<protein>
    <submittedName>
        <fullName evidence="1">Uncharacterized protein</fullName>
    </submittedName>
</protein>
<accession>A7B929</accession>
<keyword evidence="2" id="KW-1185">Reference proteome</keyword>
<organism evidence="1 2">
    <name type="scientific">Schaalia dentiphila ATCC 17982</name>
    <dbReference type="NCBI Taxonomy" id="411466"/>
    <lineage>
        <taxon>Bacteria</taxon>
        <taxon>Bacillati</taxon>
        <taxon>Actinomycetota</taxon>
        <taxon>Actinomycetes</taxon>
        <taxon>Actinomycetales</taxon>
        <taxon>Actinomycetaceae</taxon>
        <taxon>Schaalia</taxon>
        <taxon>Schaalia dentiphila</taxon>
    </lineage>
</organism>
<reference evidence="1" key="1">
    <citation type="submission" date="2007-04" db="EMBL/GenBank/DDBJ databases">
        <authorList>
            <person name="Fulton L."/>
            <person name="Clifton S."/>
            <person name="Fulton B."/>
            <person name="Xu J."/>
            <person name="Minx P."/>
            <person name="Pepin K.H."/>
            <person name="Johnson M."/>
            <person name="Thiruvilangam P."/>
            <person name="Bhonagiri V."/>
            <person name="Nash W.E."/>
            <person name="Mardis E.R."/>
            <person name="Wilson R.K."/>
        </authorList>
    </citation>
    <scope>NUCLEOTIDE SEQUENCE [LARGE SCALE GENOMIC DNA]</scope>
    <source>
        <strain evidence="1">ATCC 17982</strain>
    </source>
</reference>
<name>A7B929_9ACTO</name>
<proteinExistence type="predicted"/>
<dbReference type="eggNOG" id="ENOG5031IG9">
    <property type="taxonomic scope" value="Bacteria"/>
</dbReference>
<gene>
    <name evidence="1" type="ORF">ACTODO_00129</name>
</gene>
<sequence>MPSGQNDCLRPIRVLALEQEAWARVPELRIRRVRLAVGAHRPGTSIHSR</sequence>
<dbReference type="EMBL" id="AAYI02000004">
    <property type="protein sequence ID" value="EDN79702.1"/>
    <property type="molecule type" value="Genomic_DNA"/>
</dbReference>